<reference evidence="2" key="1">
    <citation type="journal article" date="2023" name="G3 (Bethesda)">
        <title>Genome assembly and association tests identify interacting loci associated with vigor, precocity, and sex in interspecific pistachio rootstocks.</title>
        <authorList>
            <person name="Palmer W."/>
            <person name="Jacygrad E."/>
            <person name="Sagayaradj S."/>
            <person name="Cavanaugh K."/>
            <person name="Han R."/>
            <person name="Bertier L."/>
            <person name="Beede B."/>
            <person name="Kafkas S."/>
            <person name="Golino D."/>
            <person name="Preece J."/>
            <person name="Michelmore R."/>
        </authorList>
    </citation>
    <scope>NUCLEOTIDE SEQUENCE [LARGE SCALE GENOMIC DNA]</scope>
</reference>
<keyword evidence="2" id="KW-1185">Reference proteome</keyword>
<proteinExistence type="predicted"/>
<dbReference type="EMBL" id="CM047740">
    <property type="protein sequence ID" value="KAJ0039856.1"/>
    <property type="molecule type" value="Genomic_DNA"/>
</dbReference>
<protein>
    <submittedName>
        <fullName evidence="1">Uncharacterized protein</fullName>
    </submittedName>
</protein>
<accession>A0ACC0YRG4</accession>
<comment type="caution">
    <text evidence="1">The sequence shown here is derived from an EMBL/GenBank/DDBJ whole genome shotgun (WGS) entry which is preliminary data.</text>
</comment>
<evidence type="ECO:0000313" key="2">
    <source>
        <dbReference type="Proteomes" id="UP001163603"/>
    </source>
</evidence>
<gene>
    <name evidence="1" type="ORF">Pint_27856</name>
</gene>
<organism evidence="1 2">
    <name type="scientific">Pistacia integerrima</name>
    <dbReference type="NCBI Taxonomy" id="434235"/>
    <lineage>
        <taxon>Eukaryota</taxon>
        <taxon>Viridiplantae</taxon>
        <taxon>Streptophyta</taxon>
        <taxon>Embryophyta</taxon>
        <taxon>Tracheophyta</taxon>
        <taxon>Spermatophyta</taxon>
        <taxon>Magnoliopsida</taxon>
        <taxon>eudicotyledons</taxon>
        <taxon>Gunneridae</taxon>
        <taxon>Pentapetalae</taxon>
        <taxon>rosids</taxon>
        <taxon>malvids</taxon>
        <taxon>Sapindales</taxon>
        <taxon>Anacardiaceae</taxon>
        <taxon>Pistacia</taxon>
    </lineage>
</organism>
<dbReference type="Proteomes" id="UP001163603">
    <property type="component" value="Chromosome 5"/>
</dbReference>
<evidence type="ECO:0000313" key="1">
    <source>
        <dbReference type="EMBL" id="KAJ0039856.1"/>
    </source>
</evidence>
<sequence length="372" mass="40823">MDLQLVKKGLDFSRKKKKSLLLLVACSFTSYSIYRAYRLPVVALKKKRILKLLGALFSVAEAVCDSAETIGVVSRELKDFLQSESDQIPNSLKQISEIVSSKEFSGSVVNVTQAVTVGTLRGYKLHSRSGFMNEVMDKVFTPAGSGFASAIVGSFARNLVMAFYSDAQSVPESRWLDEVCSNDKLRELIGDCVQLFVSTAVSFYLDKTMNINTYDEFFTGLTNPKHEKEVKGMLLAVSNGAVETLVKTSHKVLTSSKPSSQFPLAIQKSSGRIENGGWVGKMSSTVAVPSNRRFVLDMTGRVTFQMVRSFLEILLEKIQDALKRSSDVVCEAVVDSSVEAARYVSAKSSAIATICLTLCLHILDSVWIMVPA</sequence>
<name>A0ACC0YRG4_9ROSI</name>